<evidence type="ECO:0000313" key="2">
    <source>
        <dbReference type="Proteomes" id="UP000265515"/>
    </source>
</evidence>
<proteinExistence type="predicted"/>
<keyword evidence="2" id="KW-1185">Reference proteome</keyword>
<dbReference type="Proteomes" id="UP000265515">
    <property type="component" value="Unassembled WGS sequence"/>
</dbReference>
<accession>A0A388L0Z3</accession>
<organism evidence="1 2">
    <name type="scientific">Chara braunii</name>
    <name type="common">Braun's stonewort</name>
    <dbReference type="NCBI Taxonomy" id="69332"/>
    <lineage>
        <taxon>Eukaryota</taxon>
        <taxon>Viridiplantae</taxon>
        <taxon>Streptophyta</taxon>
        <taxon>Charophyceae</taxon>
        <taxon>Charales</taxon>
        <taxon>Characeae</taxon>
        <taxon>Chara</taxon>
    </lineage>
</organism>
<reference evidence="1 2" key="1">
    <citation type="journal article" date="2018" name="Cell">
        <title>The Chara Genome: Secondary Complexity and Implications for Plant Terrestrialization.</title>
        <authorList>
            <person name="Nishiyama T."/>
            <person name="Sakayama H."/>
            <person name="Vries J.D."/>
            <person name="Buschmann H."/>
            <person name="Saint-Marcoux D."/>
            <person name="Ullrich K.K."/>
            <person name="Haas F.B."/>
            <person name="Vanderstraeten L."/>
            <person name="Becker D."/>
            <person name="Lang D."/>
            <person name="Vosolsobe S."/>
            <person name="Rombauts S."/>
            <person name="Wilhelmsson P.K.I."/>
            <person name="Janitza P."/>
            <person name="Kern R."/>
            <person name="Heyl A."/>
            <person name="Rumpler F."/>
            <person name="Villalobos L.I.A.C."/>
            <person name="Clay J.M."/>
            <person name="Skokan R."/>
            <person name="Toyoda A."/>
            <person name="Suzuki Y."/>
            <person name="Kagoshima H."/>
            <person name="Schijlen E."/>
            <person name="Tajeshwar N."/>
            <person name="Catarino B."/>
            <person name="Hetherington A.J."/>
            <person name="Saltykova A."/>
            <person name="Bonnot C."/>
            <person name="Breuninger H."/>
            <person name="Symeonidi A."/>
            <person name="Radhakrishnan G.V."/>
            <person name="Van Nieuwerburgh F."/>
            <person name="Deforce D."/>
            <person name="Chang C."/>
            <person name="Karol K.G."/>
            <person name="Hedrich R."/>
            <person name="Ulvskov P."/>
            <person name="Glockner G."/>
            <person name="Delwiche C.F."/>
            <person name="Petrasek J."/>
            <person name="Van de Peer Y."/>
            <person name="Friml J."/>
            <person name="Beilby M."/>
            <person name="Dolan L."/>
            <person name="Kohara Y."/>
            <person name="Sugano S."/>
            <person name="Fujiyama A."/>
            <person name="Delaux P.-M."/>
            <person name="Quint M."/>
            <person name="TheiBen G."/>
            <person name="Hagemann M."/>
            <person name="Harholt J."/>
            <person name="Dunand C."/>
            <person name="Zachgo S."/>
            <person name="Langdale J."/>
            <person name="Maumus F."/>
            <person name="Straeten D.V.D."/>
            <person name="Gould S.B."/>
            <person name="Rensing S.A."/>
        </authorList>
    </citation>
    <scope>NUCLEOTIDE SEQUENCE [LARGE SCALE GENOMIC DNA]</scope>
    <source>
        <strain evidence="1 2">S276</strain>
    </source>
</reference>
<sequence length="318" mass="34272">METTMELQQGAYDWLITMEKGCQQLHAVVGVLLGQMQKGSKVVVGEMKLDEWLEARGQDMLEIMWELEEGPDPRFEAYLDWRRLDAKMGVCQALFREGRDLRWRMEEWLEEDNIGADGGLPLVHSPAGRGDGTIVSADQPGITEGPDAKCSALVKGTTATSSPIPPISAATAQGLTTITAEIPSQTTEAVLMEVLELGVVKMTTSTAPKMTTSTTAMTITTATVTPTTTLTTENSIITGGGKGATDTTTTIAWEETWVAITKDATRATPISVQRGRMCGMLGMVRWEEGMKVCLTVVPPPPYPVFVLGLSSFDRAGVG</sequence>
<gene>
    <name evidence="1" type="ORF">CBR_g21125</name>
</gene>
<protein>
    <submittedName>
        <fullName evidence="1">Uncharacterized protein</fullName>
    </submittedName>
</protein>
<evidence type="ECO:0000313" key="1">
    <source>
        <dbReference type="EMBL" id="GBG75883.1"/>
    </source>
</evidence>
<dbReference type="EMBL" id="BFEA01000233">
    <property type="protein sequence ID" value="GBG75883.1"/>
    <property type="molecule type" value="Genomic_DNA"/>
</dbReference>
<name>A0A388L0Z3_CHABU</name>
<dbReference type="AlphaFoldDB" id="A0A388L0Z3"/>
<dbReference type="Gramene" id="GBG75883">
    <property type="protein sequence ID" value="GBG75883"/>
    <property type="gene ID" value="CBR_g21125"/>
</dbReference>
<comment type="caution">
    <text evidence="1">The sequence shown here is derived from an EMBL/GenBank/DDBJ whole genome shotgun (WGS) entry which is preliminary data.</text>
</comment>